<keyword evidence="4 6" id="KW-1133">Transmembrane helix</keyword>
<feature type="transmembrane region" description="Helical" evidence="6">
    <location>
        <begin position="284"/>
        <end position="305"/>
    </location>
</feature>
<evidence type="ECO:0000256" key="2">
    <source>
        <dbReference type="ARBA" id="ARBA00022475"/>
    </source>
</evidence>
<evidence type="ECO:0000256" key="3">
    <source>
        <dbReference type="ARBA" id="ARBA00022692"/>
    </source>
</evidence>
<dbReference type="Pfam" id="PF09678">
    <property type="entry name" value="Caa3_CtaG"/>
    <property type="match status" value="1"/>
</dbReference>
<feature type="transmembrane region" description="Helical" evidence="6">
    <location>
        <begin position="20"/>
        <end position="40"/>
    </location>
</feature>
<dbReference type="Proteomes" id="UP000653472">
    <property type="component" value="Unassembled WGS sequence"/>
</dbReference>
<keyword evidence="5 6" id="KW-0472">Membrane</keyword>
<sequence>MNAIAMATRGRAAAWPRRSILVILSVLAVAIGTAWLWSPARPWLEALLPWEFSPTVLAAAVAALWLFLRGVARARRFGLTVGRWRQISYCGAVLLLYFAMQSRLDYYAQHMFWIHRVQHLLLHHLGPFFMMLAAPQRLIVLGMPRTLRRRAYAPLRRNPVVRALLRVVLHPLLAPILFVGGIAIWLIPAMHFDVMLSLPLYQMMNWSMILDGLPFWALMLDRRPSPPAALGFSGRLITLWVVMIAQILIGAVIGLARHDLYPVYAICGRAFALGPLVDQELGGLVVWIPGAMMSVIATVVVLGLYREAPRRAATLNRPLPTRP</sequence>
<keyword evidence="2" id="KW-1003">Cell membrane</keyword>
<dbReference type="GO" id="GO:0005886">
    <property type="term" value="C:plasma membrane"/>
    <property type="evidence" value="ECO:0007669"/>
    <property type="project" value="UniProtKB-SubCell"/>
</dbReference>
<feature type="transmembrane region" description="Helical" evidence="6">
    <location>
        <begin position="52"/>
        <end position="72"/>
    </location>
</feature>
<feature type="transmembrane region" description="Helical" evidence="6">
    <location>
        <begin position="232"/>
        <end position="256"/>
    </location>
</feature>
<accession>A0A969WBE6</accession>
<reference evidence="7" key="1">
    <citation type="submission" date="2020-03" db="EMBL/GenBank/DDBJ databases">
        <title>Solimonas marina sp. nov., isolated from deep seawater of the Pacific Ocean.</title>
        <authorList>
            <person name="Liu X."/>
            <person name="Lai Q."/>
            <person name="Sun F."/>
            <person name="Gai Y."/>
            <person name="Li G."/>
            <person name="Shao Z."/>
        </authorList>
    </citation>
    <scope>NUCLEOTIDE SEQUENCE</scope>
    <source>
        <strain evidence="7">C16B3</strain>
    </source>
</reference>
<feature type="transmembrane region" description="Helical" evidence="6">
    <location>
        <begin position="199"/>
        <end position="220"/>
    </location>
</feature>
<dbReference type="AlphaFoldDB" id="A0A969WBE6"/>
<dbReference type="EMBL" id="JAAVXB010000011">
    <property type="protein sequence ID" value="NKF24077.1"/>
    <property type="molecule type" value="Genomic_DNA"/>
</dbReference>
<evidence type="ECO:0000256" key="5">
    <source>
        <dbReference type="ARBA" id="ARBA00023136"/>
    </source>
</evidence>
<name>A0A969WBE6_9GAMM</name>
<evidence type="ECO:0000313" key="8">
    <source>
        <dbReference type="Proteomes" id="UP000653472"/>
    </source>
</evidence>
<comment type="caution">
    <text evidence="7">The sequence shown here is derived from an EMBL/GenBank/DDBJ whole genome shotgun (WGS) entry which is preliminary data.</text>
</comment>
<keyword evidence="3 6" id="KW-0812">Transmembrane</keyword>
<proteinExistence type="predicted"/>
<dbReference type="RefSeq" id="WP_168149402.1">
    <property type="nucleotide sequence ID" value="NZ_JAAVXB010000011.1"/>
</dbReference>
<evidence type="ECO:0000313" key="7">
    <source>
        <dbReference type="EMBL" id="NKF24077.1"/>
    </source>
</evidence>
<organism evidence="7 8">
    <name type="scientific">Solimonas marina</name>
    <dbReference type="NCBI Taxonomy" id="2714601"/>
    <lineage>
        <taxon>Bacteria</taxon>
        <taxon>Pseudomonadati</taxon>
        <taxon>Pseudomonadota</taxon>
        <taxon>Gammaproteobacteria</taxon>
        <taxon>Nevskiales</taxon>
        <taxon>Nevskiaceae</taxon>
        <taxon>Solimonas</taxon>
    </lineage>
</organism>
<evidence type="ECO:0000256" key="1">
    <source>
        <dbReference type="ARBA" id="ARBA00004651"/>
    </source>
</evidence>
<evidence type="ECO:0000256" key="6">
    <source>
        <dbReference type="SAM" id="Phobius"/>
    </source>
</evidence>
<dbReference type="InterPro" id="IPR019108">
    <property type="entry name" value="Caa3_assmbl_CtaG-rel"/>
</dbReference>
<feature type="transmembrane region" description="Helical" evidence="6">
    <location>
        <begin position="163"/>
        <end position="187"/>
    </location>
</feature>
<gene>
    <name evidence="7" type="ORF">G7Y82_17330</name>
</gene>
<protein>
    <submittedName>
        <fullName evidence="7">Cytochrome c oxidase assembly protein</fullName>
    </submittedName>
</protein>
<feature type="transmembrane region" description="Helical" evidence="6">
    <location>
        <begin position="120"/>
        <end position="142"/>
    </location>
</feature>
<evidence type="ECO:0000256" key="4">
    <source>
        <dbReference type="ARBA" id="ARBA00022989"/>
    </source>
</evidence>
<keyword evidence="8" id="KW-1185">Reference proteome</keyword>
<feature type="transmembrane region" description="Helical" evidence="6">
    <location>
        <begin position="84"/>
        <end position="100"/>
    </location>
</feature>
<comment type="subcellular location">
    <subcellularLocation>
        <location evidence="1">Cell membrane</location>
        <topology evidence="1">Multi-pass membrane protein</topology>
    </subcellularLocation>
</comment>